<accession>A0A7N4P9M4</accession>
<keyword evidence="21" id="KW-1185">Reference proteome</keyword>
<keyword evidence="6 18" id="KW-1133">Transmembrane helix</keyword>
<evidence type="ECO:0000256" key="6">
    <source>
        <dbReference type="ARBA" id="ARBA00022989"/>
    </source>
</evidence>
<feature type="compositionally biased region" description="Basic and acidic residues" evidence="17">
    <location>
        <begin position="512"/>
        <end position="524"/>
    </location>
</feature>
<keyword evidence="13" id="KW-0807">Transducer</keyword>
<keyword evidence="9" id="KW-0564">Palmitate</keyword>
<dbReference type="PROSITE" id="PS50262">
    <property type="entry name" value="G_PROTEIN_RECEP_F1_2"/>
    <property type="match status" value="1"/>
</dbReference>
<feature type="transmembrane region" description="Helical" evidence="18">
    <location>
        <begin position="703"/>
        <end position="721"/>
    </location>
</feature>
<dbReference type="GO" id="GO:0001602">
    <property type="term" value="F:pancreatic polypeptide receptor activity"/>
    <property type="evidence" value="ECO:0007669"/>
    <property type="project" value="TreeGrafter"/>
</dbReference>
<dbReference type="PRINTS" id="PR01012">
    <property type="entry name" value="NRPEPTIDEYR"/>
</dbReference>
<dbReference type="GO" id="GO:0042923">
    <property type="term" value="F:neuropeptide binding"/>
    <property type="evidence" value="ECO:0007669"/>
    <property type="project" value="TreeGrafter"/>
</dbReference>
<evidence type="ECO:0000256" key="16">
    <source>
        <dbReference type="ARBA" id="ARBA00032994"/>
    </source>
</evidence>
<keyword evidence="7" id="KW-0297">G-protein coupled receptor</keyword>
<keyword evidence="14" id="KW-0449">Lipoprotein</keyword>
<comment type="function">
    <text evidence="15">Receptor for neuropeptide Y and peptide YY. The activity of this receptor is mediated by G proteins that inhibit adenylate cyclase activity. Seems to be associated with food intake. Could be involved in feeding disorders.</text>
</comment>
<evidence type="ECO:0000256" key="18">
    <source>
        <dbReference type="SAM" id="Phobius"/>
    </source>
</evidence>
<keyword evidence="4" id="KW-1003">Cell membrane</keyword>
<feature type="transmembrane region" description="Helical" evidence="18">
    <location>
        <begin position="259"/>
        <end position="279"/>
    </location>
</feature>
<proteinExistence type="inferred from homology"/>
<feature type="transmembrane region" description="Helical" evidence="18">
    <location>
        <begin position="92"/>
        <end position="116"/>
    </location>
</feature>
<dbReference type="Proteomes" id="UP000007648">
    <property type="component" value="Unassembled WGS sequence"/>
</dbReference>
<dbReference type="FunCoup" id="A0A7N4P9M4">
    <property type="interactions" value="656"/>
</dbReference>
<reference evidence="20" key="3">
    <citation type="submission" date="2025-09" db="UniProtKB">
        <authorList>
            <consortium name="Ensembl"/>
        </authorList>
    </citation>
    <scope>IDENTIFICATION</scope>
</reference>
<dbReference type="GO" id="GO:0005886">
    <property type="term" value="C:plasma membrane"/>
    <property type="evidence" value="ECO:0007669"/>
    <property type="project" value="UniProtKB-SubCell"/>
</dbReference>
<dbReference type="PANTHER" id="PTHR24235">
    <property type="entry name" value="NEUROPEPTIDE Y RECEPTOR"/>
    <property type="match status" value="1"/>
</dbReference>
<comment type="similarity">
    <text evidence="2">Belongs to the G-protein coupled receptor 1 family.</text>
</comment>
<dbReference type="AlphaFoldDB" id="A0A7N4P9M4"/>
<evidence type="ECO:0000256" key="11">
    <source>
        <dbReference type="ARBA" id="ARBA00023170"/>
    </source>
</evidence>
<evidence type="ECO:0000256" key="10">
    <source>
        <dbReference type="ARBA" id="ARBA00023157"/>
    </source>
</evidence>
<sequence>MLRRLFAVSAPGERGSEGALAKLDPVPGQLEDLASGWGRFEVQSPGYAMDLESEDYDNRTLTSENGTEMATASYDPDWGGGGNKTRLDDVQVFVIGLYSTISLLGFMGNMLILMALMKKCKQKTIVNFFIGNLAFSDILVVLFCSPFTLSALLLDQWVLGELMCRLMPFLQCTSVLVSTLILISIAIVRYQRIKYPLSKSLTIRQGCYLVGLSWAIGFVICSPLPIFYRLVEPNGNNGTNTTAPKYVCIEAWPKESYRIAFSLCLLVVQYILPLICLIVSHTSVCRSITCKMSTREMKKRLEEKEKRERKEKKEKEKKEKKERKEREKREKKGKKDMVETLEMKDMRETKEMMGRDMRDPSDREDDYDDDLDDIDDLEGTMDMKDIMELRELKRELRERRDRRERMGRRGRRKMREMLEVKELEDMDDVQQVMDLTEMIEMREITTPRNVRDMRDVKDAEEIEDMIETREVRDVRDMEYIEDMSDTMEMREMRDPREMRDMRDPRERRGRRDMRDPREMRDTKERRGRSWKRGRRGKKGMREMDIEEIEEIEELGSMYGMYEMEEMEEMNELGELSDPNNGDDDLEDMQGYAAKNSGHHIQLPKFQRWSYTLSRKHRKSNKKSCVVPVLRHPPPPPEVPPKEIEEEEEEAAEPERCKLTNASKIIPGVPICFVIKPEEKQLEEPEMLTISRSISRIRKRSRRVVYRLTILIIVFAVSWMPLHLFHVVTDFNAGLLSNRHFRLVYCICHLLGMLSCCLNPVLYGFLNNGIKADLMALLRCV</sequence>
<dbReference type="RefSeq" id="XP_031797381.1">
    <property type="nucleotide sequence ID" value="XM_031941521.1"/>
</dbReference>
<feature type="compositionally biased region" description="Basic and acidic residues" evidence="17">
    <location>
        <begin position="300"/>
        <end position="361"/>
    </location>
</feature>
<evidence type="ECO:0000256" key="5">
    <source>
        <dbReference type="ARBA" id="ARBA00022692"/>
    </source>
</evidence>
<evidence type="ECO:0000256" key="15">
    <source>
        <dbReference type="ARBA" id="ARBA00024704"/>
    </source>
</evidence>
<dbReference type="GO" id="GO:0043005">
    <property type="term" value="C:neuron projection"/>
    <property type="evidence" value="ECO:0007669"/>
    <property type="project" value="TreeGrafter"/>
</dbReference>
<dbReference type="GeneID" id="105750880"/>
<reference evidence="20 21" key="1">
    <citation type="journal article" date="2011" name="Proc. Natl. Acad. Sci. U.S.A.">
        <title>Genetic diversity and population structure of the endangered marsupial Sarcophilus harrisii (Tasmanian devil).</title>
        <authorList>
            <person name="Miller W."/>
            <person name="Hayes V.M."/>
            <person name="Ratan A."/>
            <person name="Petersen D.C."/>
            <person name="Wittekindt N.E."/>
            <person name="Miller J."/>
            <person name="Walenz B."/>
            <person name="Knight J."/>
            <person name="Qi J."/>
            <person name="Zhao F."/>
            <person name="Wang Q."/>
            <person name="Bedoya-Reina O.C."/>
            <person name="Katiyar N."/>
            <person name="Tomsho L.P."/>
            <person name="Kasson L.M."/>
            <person name="Hardie R.A."/>
            <person name="Woodbridge P."/>
            <person name="Tindall E.A."/>
            <person name="Bertelsen M.F."/>
            <person name="Dixon D."/>
            <person name="Pyecroft S."/>
            <person name="Helgen K.M."/>
            <person name="Lesk A.M."/>
            <person name="Pringle T.H."/>
            <person name="Patterson N."/>
            <person name="Zhang Y."/>
            <person name="Kreiss A."/>
            <person name="Woods G.M."/>
            <person name="Jones M.E."/>
            <person name="Schuster S.C."/>
        </authorList>
    </citation>
    <scope>NUCLEOTIDE SEQUENCE [LARGE SCALE GENOMIC DNA]</scope>
</reference>
<name>A0A7N4P9M4_SARHA</name>
<dbReference type="Pfam" id="PF00001">
    <property type="entry name" value="7tm_1"/>
    <property type="match status" value="2"/>
</dbReference>
<evidence type="ECO:0000256" key="9">
    <source>
        <dbReference type="ARBA" id="ARBA00023139"/>
    </source>
</evidence>
<dbReference type="GeneTree" id="ENSGT00940000161766"/>
<dbReference type="CTD" id="4889"/>
<comment type="subcellular location">
    <subcellularLocation>
        <location evidence="1">Cell membrane</location>
        <topology evidence="1">Multi-pass membrane protein</topology>
    </subcellularLocation>
</comment>
<dbReference type="GO" id="GO:0045202">
    <property type="term" value="C:synapse"/>
    <property type="evidence" value="ECO:0007669"/>
    <property type="project" value="GOC"/>
</dbReference>
<feature type="transmembrane region" description="Helical" evidence="18">
    <location>
        <begin position="128"/>
        <end position="154"/>
    </location>
</feature>
<dbReference type="Gene3D" id="1.20.1070.10">
    <property type="entry name" value="Rhodopsin 7-helix transmembrane proteins"/>
    <property type="match status" value="2"/>
</dbReference>
<evidence type="ECO:0000256" key="1">
    <source>
        <dbReference type="ARBA" id="ARBA00004651"/>
    </source>
</evidence>
<feature type="region of interest" description="Disordered" evidence="17">
    <location>
        <begin position="622"/>
        <end position="649"/>
    </location>
</feature>
<evidence type="ECO:0000256" key="14">
    <source>
        <dbReference type="ARBA" id="ARBA00023288"/>
    </source>
</evidence>
<keyword evidence="5 18" id="KW-0812">Transmembrane</keyword>
<evidence type="ECO:0000256" key="13">
    <source>
        <dbReference type="ARBA" id="ARBA00023224"/>
    </source>
</evidence>
<evidence type="ECO:0000256" key="8">
    <source>
        <dbReference type="ARBA" id="ARBA00023136"/>
    </source>
</evidence>
<protein>
    <recommendedName>
        <fullName evidence="3">Neuropeptide Y receptor type 5</fullName>
    </recommendedName>
    <alternativeName>
        <fullName evidence="16">NPY-Y5 receptor</fullName>
    </alternativeName>
</protein>
<dbReference type="PANTHER" id="PTHR24235:SF10">
    <property type="entry name" value="NEUROPEPTIDE Y RECEPTOR TYPE 5"/>
    <property type="match status" value="1"/>
</dbReference>
<evidence type="ECO:0000256" key="17">
    <source>
        <dbReference type="SAM" id="MobiDB-lite"/>
    </source>
</evidence>
<dbReference type="InterPro" id="IPR017452">
    <property type="entry name" value="GPCR_Rhodpsn_7TM"/>
</dbReference>
<dbReference type="PRINTS" id="PR01016">
    <property type="entry name" value="NRPEPTIDEY5R"/>
</dbReference>
<keyword evidence="11" id="KW-0675">Receptor</keyword>
<dbReference type="RefSeq" id="XP_031797382.1">
    <property type="nucleotide sequence ID" value="XM_031941522.1"/>
</dbReference>
<feature type="region of interest" description="Disordered" evidence="17">
    <location>
        <begin position="300"/>
        <end position="370"/>
    </location>
</feature>
<dbReference type="PRINTS" id="PR00237">
    <property type="entry name" value="GPCRRHODOPSN"/>
</dbReference>
<keyword evidence="8 18" id="KW-0472">Membrane</keyword>
<evidence type="ECO:0000256" key="4">
    <source>
        <dbReference type="ARBA" id="ARBA00022475"/>
    </source>
</evidence>
<evidence type="ECO:0000259" key="19">
    <source>
        <dbReference type="PROSITE" id="PS50262"/>
    </source>
</evidence>
<reference evidence="20" key="2">
    <citation type="submission" date="2025-08" db="UniProtKB">
        <authorList>
            <consortium name="Ensembl"/>
        </authorList>
    </citation>
    <scope>IDENTIFICATION</scope>
</reference>
<evidence type="ECO:0000313" key="21">
    <source>
        <dbReference type="Proteomes" id="UP000007648"/>
    </source>
</evidence>
<evidence type="ECO:0000313" key="20">
    <source>
        <dbReference type="Ensembl" id="ENSSHAP00000034220.1"/>
    </source>
</evidence>
<dbReference type="InterPro" id="IPR000276">
    <property type="entry name" value="GPCR_Rhodpsn"/>
</dbReference>
<feature type="region of interest" description="Disordered" evidence="17">
    <location>
        <begin position="492"/>
        <end position="538"/>
    </location>
</feature>
<dbReference type="InterPro" id="IPR000611">
    <property type="entry name" value="NPY_rcpt"/>
</dbReference>
<dbReference type="InParanoid" id="A0A7N4P9M4"/>
<dbReference type="OrthoDB" id="5981855at2759"/>
<dbReference type="GO" id="GO:0001601">
    <property type="term" value="F:peptide YY receptor activity"/>
    <property type="evidence" value="ECO:0007669"/>
    <property type="project" value="TreeGrafter"/>
</dbReference>
<dbReference type="RefSeq" id="XP_031797383.1">
    <property type="nucleotide sequence ID" value="XM_031941523.1"/>
</dbReference>
<feature type="transmembrane region" description="Helical" evidence="18">
    <location>
        <begin position="166"/>
        <end position="188"/>
    </location>
</feature>
<feature type="compositionally biased region" description="Basic residues" evidence="17">
    <location>
        <begin position="525"/>
        <end position="538"/>
    </location>
</feature>
<feature type="transmembrane region" description="Helical" evidence="18">
    <location>
        <begin position="741"/>
        <end position="765"/>
    </location>
</feature>
<keyword evidence="10" id="KW-1015">Disulfide bond</keyword>
<dbReference type="SUPFAM" id="SSF81321">
    <property type="entry name" value="Family A G protein-coupled receptor-like"/>
    <property type="match status" value="1"/>
</dbReference>
<dbReference type="GO" id="GO:0007268">
    <property type="term" value="P:chemical synaptic transmission"/>
    <property type="evidence" value="ECO:0007669"/>
    <property type="project" value="TreeGrafter"/>
</dbReference>
<evidence type="ECO:0000256" key="7">
    <source>
        <dbReference type="ARBA" id="ARBA00023040"/>
    </source>
</evidence>
<dbReference type="InterPro" id="IPR000393">
    <property type="entry name" value="NPY5_rcpt"/>
</dbReference>
<evidence type="ECO:0000256" key="3">
    <source>
        <dbReference type="ARBA" id="ARBA00019481"/>
    </source>
</evidence>
<gene>
    <name evidence="20" type="primary">NPY5R</name>
</gene>
<feature type="transmembrane region" description="Helical" evidence="18">
    <location>
        <begin position="208"/>
        <end position="228"/>
    </location>
</feature>
<keyword evidence="12" id="KW-0325">Glycoprotein</keyword>
<feature type="domain" description="G-protein coupled receptors family 1 profile" evidence="19">
    <location>
        <begin position="108"/>
        <end position="762"/>
    </location>
</feature>
<feature type="compositionally biased region" description="Basic and acidic residues" evidence="17">
    <location>
        <begin position="492"/>
        <end position="506"/>
    </location>
</feature>
<dbReference type="Ensembl" id="ENSSHAT00000041066.1">
    <property type="protein sequence ID" value="ENSSHAP00000034220.1"/>
    <property type="gene ID" value="ENSSHAG00000027182.1"/>
</dbReference>
<dbReference type="KEGG" id="shr:105750880"/>
<evidence type="ECO:0000256" key="2">
    <source>
        <dbReference type="ARBA" id="ARBA00010663"/>
    </source>
</evidence>
<evidence type="ECO:0000256" key="12">
    <source>
        <dbReference type="ARBA" id="ARBA00023180"/>
    </source>
</evidence>
<dbReference type="RefSeq" id="XP_031797384.1">
    <property type="nucleotide sequence ID" value="XM_031941524.1"/>
</dbReference>
<organism evidence="20 21">
    <name type="scientific">Sarcophilus harrisii</name>
    <name type="common">Tasmanian devil</name>
    <name type="synonym">Sarcophilus laniarius</name>
    <dbReference type="NCBI Taxonomy" id="9305"/>
    <lineage>
        <taxon>Eukaryota</taxon>
        <taxon>Metazoa</taxon>
        <taxon>Chordata</taxon>
        <taxon>Craniata</taxon>
        <taxon>Vertebrata</taxon>
        <taxon>Euteleostomi</taxon>
        <taxon>Mammalia</taxon>
        <taxon>Metatheria</taxon>
        <taxon>Dasyuromorphia</taxon>
        <taxon>Dasyuridae</taxon>
        <taxon>Sarcophilus</taxon>
    </lineage>
</organism>